<evidence type="ECO:0000313" key="3">
    <source>
        <dbReference type="Proteomes" id="UP001219525"/>
    </source>
</evidence>
<comment type="caution">
    <text evidence="2">The sequence shown here is derived from an EMBL/GenBank/DDBJ whole genome shotgun (WGS) entry which is preliminary data.</text>
</comment>
<dbReference type="EMBL" id="JARJCW010000129">
    <property type="protein sequence ID" value="KAJ7191731.1"/>
    <property type="molecule type" value="Genomic_DNA"/>
</dbReference>
<name>A0AAD6UTI4_9AGAR</name>
<organism evidence="2 3">
    <name type="scientific">Mycena pura</name>
    <dbReference type="NCBI Taxonomy" id="153505"/>
    <lineage>
        <taxon>Eukaryota</taxon>
        <taxon>Fungi</taxon>
        <taxon>Dikarya</taxon>
        <taxon>Basidiomycota</taxon>
        <taxon>Agaricomycotina</taxon>
        <taxon>Agaricomycetes</taxon>
        <taxon>Agaricomycetidae</taxon>
        <taxon>Agaricales</taxon>
        <taxon>Marasmiineae</taxon>
        <taxon>Mycenaceae</taxon>
        <taxon>Mycena</taxon>
    </lineage>
</organism>
<accession>A0AAD6UTI4</accession>
<feature type="compositionally biased region" description="Basic residues" evidence="1">
    <location>
        <begin position="61"/>
        <end position="79"/>
    </location>
</feature>
<gene>
    <name evidence="2" type="ORF">GGX14DRAFT_578752</name>
</gene>
<sequence length="200" mass="21770">MPSNMAIELNAGRVNMSVKTSLSPGDTLSIQANVASASAPSFQLTLLPPDLPSPLNQQPNSRKRTSSFKRPRKTTKRAKTSNGSNPDGVTSDFSDTEVSESDEVFFAARSLQDPSRPVRIIRRVVNNLPIILSPTSKKQIIPANVPRPHPDAKPVFIRPANIDRALAVAEAAGSFSGPYMEDAKEDLQRSCSQTRDVTRF</sequence>
<protein>
    <submittedName>
        <fullName evidence="2">Uncharacterized protein</fullName>
    </submittedName>
</protein>
<evidence type="ECO:0000256" key="1">
    <source>
        <dbReference type="SAM" id="MobiDB-lite"/>
    </source>
</evidence>
<evidence type="ECO:0000313" key="2">
    <source>
        <dbReference type="EMBL" id="KAJ7191731.1"/>
    </source>
</evidence>
<feature type="compositionally biased region" description="Low complexity" evidence="1">
    <location>
        <begin position="48"/>
        <end position="59"/>
    </location>
</feature>
<keyword evidence="3" id="KW-1185">Reference proteome</keyword>
<feature type="region of interest" description="Disordered" evidence="1">
    <location>
        <begin position="48"/>
        <end position="96"/>
    </location>
</feature>
<dbReference type="Proteomes" id="UP001219525">
    <property type="component" value="Unassembled WGS sequence"/>
</dbReference>
<reference evidence="2" key="1">
    <citation type="submission" date="2023-03" db="EMBL/GenBank/DDBJ databases">
        <title>Massive genome expansion in bonnet fungi (Mycena s.s.) driven by repeated elements and novel gene families across ecological guilds.</title>
        <authorList>
            <consortium name="Lawrence Berkeley National Laboratory"/>
            <person name="Harder C.B."/>
            <person name="Miyauchi S."/>
            <person name="Viragh M."/>
            <person name="Kuo A."/>
            <person name="Thoen E."/>
            <person name="Andreopoulos B."/>
            <person name="Lu D."/>
            <person name="Skrede I."/>
            <person name="Drula E."/>
            <person name="Henrissat B."/>
            <person name="Morin E."/>
            <person name="Kohler A."/>
            <person name="Barry K."/>
            <person name="LaButti K."/>
            <person name="Morin E."/>
            <person name="Salamov A."/>
            <person name="Lipzen A."/>
            <person name="Mereny Z."/>
            <person name="Hegedus B."/>
            <person name="Baldrian P."/>
            <person name="Stursova M."/>
            <person name="Weitz H."/>
            <person name="Taylor A."/>
            <person name="Grigoriev I.V."/>
            <person name="Nagy L.G."/>
            <person name="Martin F."/>
            <person name="Kauserud H."/>
        </authorList>
    </citation>
    <scope>NUCLEOTIDE SEQUENCE</scope>
    <source>
        <strain evidence="2">9144</strain>
    </source>
</reference>
<proteinExistence type="predicted"/>
<feature type="compositionally biased region" description="Polar residues" evidence="1">
    <location>
        <begin position="81"/>
        <end position="93"/>
    </location>
</feature>
<dbReference type="AlphaFoldDB" id="A0AAD6UTI4"/>